<evidence type="ECO:0000313" key="15">
    <source>
        <dbReference type="Proteomes" id="UP000011559"/>
    </source>
</evidence>
<accession>M0G9L8</accession>
<sequence>MKTTRRQFLGLLGTGGIATAGLSQTAAAQQTPVVKMENNYFDPIGLYIDPGTTVRFEIAAGAHSTTTYDGRIPSGGSPFDSGVISEGSYEYTFETTGTYDYYCIPHKSLGMVGRIVVGQPAGPAEETPIPDGTVPDSEVIVQQGSVPYESNSDSGGYSRGGMMGSGMGPGMMSGRRSGWFVNLPLAGGALGVLGVVGGALYWALNRTGTARESDDSAMDVLRSRYAQGDIDEDEFQRRQQRLANDREE</sequence>
<keyword evidence="5" id="KW-0574">Periplasm</keyword>
<evidence type="ECO:0000256" key="10">
    <source>
        <dbReference type="SAM" id="MobiDB-lite"/>
    </source>
</evidence>
<feature type="binding site" evidence="9">
    <location>
        <position position="111"/>
    </location>
    <ligand>
        <name>Cu cation</name>
        <dbReference type="ChEBI" id="CHEBI:23378"/>
    </ligand>
</feature>
<evidence type="ECO:0000256" key="11">
    <source>
        <dbReference type="SAM" id="Phobius"/>
    </source>
</evidence>
<dbReference type="GO" id="GO:0009055">
    <property type="term" value="F:electron transfer activity"/>
    <property type="evidence" value="ECO:0007669"/>
    <property type="project" value="InterPro"/>
</dbReference>
<evidence type="ECO:0000256" key="1">
    <source>
        <dbReference type="ARBA" id="ARBA00004370"/>
    </source>
</evidence>
<keyword evidence="11" id="KW-1133">Transmembrane helix</keyword>
<evidence type="ECO:0000256" key="4">
    <source>
        <dbReference type="ARBA" id="ARBA00022723"/>
    </source>
</evidence>
<feature type="binding site" evidence="9">
    <location>
        <position position="103"/>
    </location>
    <ligand>
        <name>Cu cation</name>
        <dbReference type="ChEBI" id="CHEBI:23378"/>
    </ligand>
</feature>
<dbReference type="GO" id="GO:0005507">
    <property type="term" value="F:copper ion binding"/>
    <property type="evidence" value="ECO:0007669"/>
    <property type="project" value="InterPro"/>
</dbReference>
<evidence type="ECO:0000256" key="5">
    <source>
        <dbReference type="ARBA" id="ARBA00022764"/>
    </source>
</evidence>
<dbReference type="AlphaFoldDB" id="M0G9L8"/>
<dbReference type="PROSITE" id="PS51318">
    <property type="entry name" value="TAT"/>
    <property type="match status" value="1"/>
</dbReference>
<keyword evidence="3" id="KW-0813">Transport</keyword>
<dbReference type="InterPro" id="IPR018649">
    <property type="entry name" value="SHOCT"/>
</dbReference>
<dbReference type="Pfam" id="PF00127">
    <property type="entry name" value="Copper-bind"/>
    <property type="match status" value="1"/>
</dbReference>
<dbReference type="GO" id="GO:0016020">
    <property type="term" value="C:membrane"/>
    <property type="evidence" value="ECO:0007669"/>
    <property type="project" value="UniProtKB-SubCell"/>
</dbReference>
<dbReference type="CDD" id="cd04220">
    <property type="entry name" value="Halocyanin"/>
    <property type="match status" value="1"/>
</dbReference>
<reference evidence="14 15" key="1">
    <citation type="journal article" date="2014" name="PLoS Genet.">
        <title>Phylogenetically driven sequencing of extremely halophilic archaea reveals strategies for static and dynamic osmo-response.</title>
        <authorList>
            <person name="Becker E.A."/>
            <person name="Seitzer P.M."/>
            <person name="Tritt A."/>
            <person name="Larsen D."/>
            <person name="Krusor M."/>
            <person name="Yao A.I."/>
            <person name="Wu D."/>
            <person name="Madern D."/>
            <person name="Eisen J.A."/>
            <person name="Darling A.E."/>
            <person name="Facciotti M.T."/>
        </authorList>
    </citation>
    <scope>NUCLEOTIDE SEQUENCE [LARGE SCALE GENOMIC DNA]</scope>
    <source>
        <strain evidence="15">DSM 18310 / JCM 13924 / TL6</strain>
    </source>
</reference>
<keyword evidence="6" id="KW-0249">Electron transport</keyword>
<dbReference type="InterPro" id="IPR008972">
    <property type="entry name" value="Cupredoxin"/>
</dbReference>
<feature type="binding site" evidence="9">
    <location>
        <position position="63"/>
    </location>
    <ligand>
        <name>Cu cation</name>
        <dbReference type="ChEBI" id="CHEBI:23378"/>
    </ligand>
</feature>
<dbReference type="PROSITE" id="PS00196">
    <property type="entry name" value="COPPER_BLUE"/>
    <property type="match status" value="1"/>
</dbReference>
<evidence type="ECO:0000259" key="13">
    <source>
        <dbReference type="Pfam" id="PF09851"/>
    </source>
</evidence>
<feature type="domain" description="Blue (type 1) copper" evidence="12">
    <location>
        <begin position="40"/>
        <end position="117"/>
    </location>
</feature>
<dbReference type="GO" id="GO:0042597">
    <property type="term" value="C:periplasmic space"/>
    <property type="evidence" value="ECO:0007669"/>
    <property type="project" value="UniProtKB-SubCell"/>
</dbReference>
<dbReference type="EMBL" id="AOLG01000031">
    <property type="protein sequence ID" value="ELZ68905.1"/>
    <property type="molecule type" value="Genomic_DNA"/>
</dbReference>
<feature type="transmembrane region" description="Helical" evidence="11">
    <location>
        <begin position="179"/>
        <end position="204"/>
    </location>
</feature>
<feature type="region of interest" description="Disordered" evidence="10">
    <location>
        <begin position="228"/>
        <end position="248"/>
    </location>
</feature>
<gene>
    <name evidence="14" type="ORF">C457_10856</name>
</gene>
<dbReference type="InterPro" id="IPR006311">
    <property type="entry name" value="TAT_signal"/>
</dbReference>
<dbReference type="Pfam" id="PF09851">
    <property type="entry name" value="SHOCT"/>
    <property type="match status" value="1"/>
</dbReference>
<dbReference type="PATRIC" id="fig|1227461.3.peg.2166"/>
<name>M0G9L8_HALPT</name>
<evidence type="ECO:0000256" key="9">
    <source>
        <dbReference type="PIRSR" id="PIRSR602386-1"/>
    </source>
</evidence>
<evidence type="ECO:0000259" key="12">
    <source>
        <dbReference type="Pfam" id="PF00127"/>
    </source>
</evidence>
<dbReference type="Gene3D" id="2.60.40.420">
    <property type="entry name" value="Cupredoxins - blue copper proteins"/>
    <property type="match status" value="1"/>
</dbReference>
<organism evidence="14 15">
    <name type="scientific">Haloferax prahovense (strain DSM 18310 / JCM 13924 / TL6)</name>
    <dbReference type="NCBI Taxonomy" id="1227461"/>
    <lineage>
        <taxon>Archaea</taxon>
        <taxon>Methanobacteriati</taxon>
        <taxon>Methanobacteriota</taxon>
        <taxon>Stenosarchaea group</taxon>
        <taxon>Halobacteria</taxon>
        <taxon>Halobacteriales</taxon>
        <taxon>Haloferacaceae</taxon>
        <taxon>Haloferax</taxon>
    </lineage>
</organism>
<proteinExistence type="predicted"/>
<dbReference type="PANTHER" id="PTHR34192">
    <property type="entry name" value="PLASTOCYANIN MAJOR ISOFORM, CHLOROPLASTIC-RELATED"/>
    <property type="match status" value="1"/>
</dbReference>
<evidence type="ECO:0000313" key="14">
    <source>
        <dbReference type="EMBL" id="ELZ68905.1"/>
    </source>
</evidence>
<evidence type="ECO:0000256" key="3">
    <source>
        <dbReference type="ARBA" id="ARBA00022448"/>
    </source>
</evidence>
<keyword evidence="15" id="KW-1185">Reference proteome</keyword>
<feature type="binding site" evidence="9">
    <location>
        <position position="106"/>
    </location>
    <ligand>
        <name>Cu cation</name>
        <dbReference type="ChEBI" id="CHEBI:23378"/>
    </ligand>
</feature>
<keyword evidence="8 11" id="KW-0472">Membrane</keyword>
<comment type="subcellular location">
    <subcellularLocation>
        <location evidence="1">Membrane</location>
    </subcellularLocation>
    <subcellularLocation>
        <location evidence="2">Periplasm</location>
    </subcellularLocation>
</comment>
<dbReference type="PRINTS" id="PR00155">
    <property type="entry name" value="AMICYANIN"/>
</dbReference>
<dbReference type="SUPFAM" id="SSF49503">
    <property type="entry name" value="Cupredoxins"/>
    <property type="match status" value="1"/>
</dbReference>
<evidence type="ECO:0000256" key="7">
    <source>
        <dbReference type="ARBA" id="ARBA00023008"/>
    </source>
</evidence>
<evidence type="ECO:0000256" key="6">
    <source>
        <dbReference type="ARBA" id="ARBA00022982"/>
    </source>
</evidence>
<protein>
    <submittedName>
        <fullName evidence="14">Copper binding protein</fullName>
    </submittedName>
</protein>
<dbReference type="Proteomes" id="UP000011559">
    <property type="component" value="Unassembled WGS sequence"/>
</dbReference>
<dbReference type="InterPro" id="IPR000923">
    <property type="entry name" value="BlueCu_1"/>
</dbReference>
<evidence type="ECO:0000256" key="2">
    <source>
        <dbReference type="ARBA" id="ARBA00004418"/>
    </source>
</evidence>
<comment type="cofactor">
    <cofactor evidence="9">
        <name>Cu cation</name>
        <dbReference type="ChEBI" id="CHEBI:23378"/>
    </cofactor>
    <text evidence="9">Binds 1 copper ion per subunit.</text>
</comment>
<evidence type="ECO:0000256" key="8">
    <source>
        <dbReference type="ARBA" id="ARBA00023136"/>
    </source>
</evidence>
<dbReference type="PANTHER" id="PTHR34192:SF10">
    <property type="entry name" value="PLASTOCYANIN MAJOR ISOFORM, CHLOROPLASTIC-RELATED"/>
    <property type="match status" value="1"/>
</dbReference>
<dbReference type="InterPro" id="IPR028871">
    <property type="entry name" value="BlueCu_1_BS"/>
</dbReference>
<keyword evidence="7 9" id="KW-0186">Copper</keyword>
<feature type="domain" description="SHOCT" evidence="13">
    <location>
        <begin position="217"/>
        <end position="242"/>
    </location>
</feature>
<keyword evidence="4 9" id="KW-0479">Metal-binding</keyword>
<dbReference type="InterPro" id="IPR002386">
    <property type="entry name" value="Amicyanin/Pseudoazurin"/>
</dbReference>
<keyword evidence="11" id="KW-0812">Transmembrane</keyword>
<comment type="caution">
    <text evidence="14">The sequence shown here is derived from an EMBL/GenBank/DDBJ whole genome shotgun (WGS) entry which is preliminary data.</text>
</comment>
<dbReference type="RefSeq" id="WP_008094451.1">
    <property type="nucleotide sequence ID" value="NZ_AOLG01000031.1"/>
</dbReference>